<dbReference type="KEGG" id="vg:23301726"/>
<dbReference type="InterPro" id="IPR009264">
    <property type="entry name" value="AcMNPV_Orf57"/>
</dbReference>
<dbReference type="EMBL" id="KJ631623">
    <property type="protein sequence ID" value="AJD09253.1"/>
    <property type="molecule type" value="Genomic_DNA"/>
</dbReference>
<keyword evidence="2" id="KW-1185">Reference proteome</keyword>
<gene>
    <name evidence="1" type="primary">ORF-88</name>
</gene>
<name>A0A0B4UM57_9ABAC</name>
<reference evidence="1 2" key="1">
    <citation type="journal article" date="2009" name="J. Invertebr. Pathol.">
        <title>Identification of a new nucleopolyhedrovirus from naturally-infected Condylorrhiza vestigialis (Guenee) (Lepidoptera: Crambidae) larvae on poplar plantations in South Brazil.</title>
        <authorList>
            <person name="Castro M.E."/>
            <person name="Ribeiro Z.M."/>
            <person name="Santos A.C."/>
            <person name="Souza M.L."/>
            <person name="Machado E.B."/>
            <person name="Sousa N.J."/>
            <person name="Moscardi F."/>
        </authorList>
    </citation>
    <scope>NUCLEOTIDE SEQUENCE [LARGE SCALE GENOMIC DNA]</scope>
</reference>
<organism evidence="1 2">
    <name type="scientific">Condylorrhiza vestigialis mutiple nucleopolyhedrovirus</name>
    <dbReference type="NCBI Taxonomy" id="1592576"/>
    <lineage>
        <taxon>Viruses</taxon>
        <taxon>Viruses incertae sedis</taxon>
        <taxon>Naldaviricetes</taxon>
        <taxon>Lefavirales</taxon>
        <taxon>Baculoviridae</taxon>
        <taxon>Alphabaculovirus</taxon>
        <taxon>Alphabaculovirus covestigialis</taxon>
    </lineage>
</organism>
<dbReference type="OrthoDB" id="19330at10239"/>
<dbReference type="Proteomes" id="UP000202427">
    <property type="component" value="Segment"/>
</dbReference>
<dbReference type="Pfam" id="PF06033">
    <property type="entry name" value="DUF918"/>
    <property type="match status" value="1"/>
</dbReference>
<proteinExistence type="predicted"/>
<evidence type="ECO:0000313" key="2">
    <source>
        <dbReference type="Proteomes" id="UP000202427"/>
    </source>
</evidence>
<accession>A0A0B4UM57</accession>
<dbReference type="RefSeq" id="YP_009118571.1">
    <property type="nucleotide sequence ID" value="NC_026430.1"/>
</dbReference>
<sequence length="162" mass="19075">MLHPIVARRLDFDNVTLDLNHVTFNTDHNDNNENYIVFLNVKRAFYKNFHLTCDMSLETLSMYVYENASVIVNGVQLPRSPDFVQHIAFNASDRDQSMLIDFTPEARIVVARKLRADERYYQRASGFADFQRRHEQPPAFVERDLHVRNATDRELEIILFNL</sequence>
<evidence type="ECO:0000313" key="1">
    <source>
        <dbReference type="EMBL" id="AJD09253.1"/>
    </source>
</evidence>
<protein>
    <submittedName>
        <fullName evidence="1">Uncharacterized protein</fullName>
    </submittedName>
</protein>
<dbReference type="GeneID" id="23301726"/>